<protein>
    <submittedName>
        <fullName evidence="2">Uncharacterized protein</fullName>
    </submittedName>
</protein>
<evidence type="ECO:0000313" key="3">
    <source>
        <dbReference type="Proteomes" id="UP000604825"/>
    </source>
</evidence>
<accession>A0A811Q0M8</accession>
<feature type="compositionally biased region" description="Pro residues" evidence="1">
    <location>
        <begin position="156"/>
        <end position="165"/>
    </location>
</feature>
<feature type="region of interest" description="Disordered" evidence="1">
    <location>
        <begin position="55"/>
        <end position="234"/>
    </location>
</feature>
<dbReference type="EMBL" id="CAJGYO010000008">
    <property type="protein sequence ID" value="CAD6250108.1"/>
    <property type="molecule type" value="Genomic_DNA"/>
</dbReference>
<feature type="compositionally biased region" description="Polar residues" evidence="1">
    <location>
        <begin position="213"/>
        <end position="234"/>
    </location>
</feature>
<gene>
    <name evidence="2" type="ORF">NCGR_LOCUS33902</name>
</gene>
<sequence length="234" mass="25086">MQPGGGNGNGSSFRYGRGQPYRPPLPPEQQMTPQEREVVLMAAGRLAAEYLVNRGDLPPNVLENRPPAPIPLLGVGGGQPAFGSQYHQQPPVPRTYHFQGRPPAPQHRQPQPWPNPFHFHQGQQRPPAPQRRFPGPRPFQGGRGPFPKRPRQRPFPYGPPGPAPPQTRYAGQAAAPVVSASKNKQDDDDNKHSAPAGEAGDSQPTAQPEVPASGSQQTNEPSSGSLGANASESS</sequence>
<dbReference type="OrthoDB" id="765741at2759"/>
<dbReference type="Proteomes" id="UP000604825">
    <property type="component" value="Unassembled WGS sequence"/>
</dbReference>
<dbReference type="AlphaFoldDB" id="A0A811Q0M8"/>
<keyword evidence="3" id="KW-1185">Reference proteome</keyword>
<feature type="compositionally biased region" description="Basic and acidic residues" evidence="1">
    <location>
        <begin position="183"/>
        <end position="192"/>
    </location>
</feature>
<evidence type="ECO:0000313" key="2">
    <source>
        <dbReference type="EMBL" id="CAD6250108.1"/>
    </source>
</evidence>
<comment type="caution">
    <text evidence="2">The sequence shown here is derived from an EMBL/GenBank/DDBJ whole genome shotgun (WGS) entry which is preliminary data.</text>
</comment>
<feature type="region of interest" description="Disordered" evidence="1">
    <location>
        <begin position="1"/>
        <end position="34"/>
    </location>
</feature>
<name>A0A811Q0M8_9POAL</name>
<evidence type="ECO:0000256" key="1">
    <source>
        <dbReference type="SAM" id="MobiDB-lite"/>
    </source>
</evidence>
<proteinExistence type="predicted"/>
<reference evidence="2" key="1">
    <citation type="submission" date="2020-10" db="EMBL/GenBank/DDBJ databases">
        <authorList>
            <person name="Han B."/>
            <person name="Lu T."/>
            <person name="Zhao Q."/>
            <person name="Huang X."/>
            <person name="Zhao Y."/>
        </authorList>
    </citation>
    <scope>NUCLEOTIDE SEQUENCE</scope>
</reference>
<organism evidence="2 3">
    <name type="scientific">Miscanthus lutarioriparius</name>
    <dbReference type="NCBI Taxonomy" id="422564"/>
    <lineage>
        <taxon>Eukaryota</taxon>
        <taxon>Viridiplantae</taxon>
        <taxon>Streptophyta</taxon>
        <taxon>Embryophyta</taxon>
        <taxon>Tracheophyta</taxon>
        <taxon>Spermatophyta</taxon>
        <taxon>Magnoliopsida</taxon>
        <taxon>Liliopsida</taxon>
        <taxon>Poales</taxon>
        <taxon>Poaceae</taxon>
        <taxon>PACMAD clade</taxon>
        <taxon>Panicoideae</taxon>
        <taxon>Andropogonodae</taxon>
        <taxon>Andropogoneae</taxon>
        <taxon>Saccharinae</taxon>
        <taxon>Miscanthus</taxon>
    </lineage>
</organism>
<feature type="compositionally biased region" description="Low complexity" evidence="1">
    <location>
        <begin position="121"/>
        <end position="133"/>
    </location>
</feature>